<gene>
    <name evidence="3" type="ORF">HCN56_09435</name>
</gene>
<sequence length="146" mass="16136">MRLTERIVGTATACSLALLVSVSTAHADDRIGDGNLDPPPGEKTDAGHESGEINAQARITFTVTRGGGGTGALKSSTPWEPPACYYAPTHTPEEMARHWRDFYANTNRDIWPDEMRESIDASHEEQYGEEGKYPEYNREMQGEGMF</sequence>
<evidence type="ECO:0000313" key="3">
    <source>
        <dbReference type="EMBL" id="NJQ05793.1"/>
    </source>
</evidence>
<dbReference type="AlphaFoldDB" id="A0A7X6D079"/>
<dbReference type="RefSeq" id="WP_167969073.1">
    <property type="nucleotide sequence ID" value="NZ_BHZG01000360.1"/>
</dbReference>
<feature type="chain" id="PRO_5031339492" evidence="2">
    <location>
        <begin position="28"/>
        <end position="146"/>
    </location>
</feature>
<reference evidence="3 4" key="1">
    <citation type="submission" date="2020-03" db="EMBL/GenBank/DDBJ databases">
        <title>Draft genome of Streptomyces sp. ventii, isolated from the Axial Seamount in the Pacific Ocean, and resequencing of the two type strains Streptomyces lonarensis strain NCL 716 and Streptomyces bohaiensis strain 11A07.</title>
        <authorList>
            <person name="Loughran R.M."/>
            <person name="Pfannmuller K.M."/>
            <person name="Wasson B.J."/>
            <person name="Deadmond M.C."/>
            <person name="Paddock B.E."/>
            <person name="Koyack M.J."/>
            <person name="Gallegos D.A."/>
            <person name="Mitchell E.A."/>
            <person name="Ushijima B."/>
            <person name="Saw J.H."/>
            <person name="Mcphail K.L."/>
            <person name="Videau P."/>
        </authorList>
    </citation>
    <scope>NUCLEOTIDE SEQUENCE [LARGE SCALE GENOMIC DNA]</scope>
    <source>
        <strain evidence="3 4">NCL716</strain>
    </source>
</reference>
<name>A0A7X6D079_9ACTN</name>
<keyword evidence="2" id="KW-0732">Signal</keyword>
<protein>
    <submittedName>
        <fullName evidence="3">Uncharacterized protein</fullName>
    </submittedName>
</protein>
<feature type="signal peptide" evidence="2">
    <location>
        <begin position="1"/>
        <end position="27"/>
    </location>
</feature>
<feature type="region of interest" description="Disordered" evidence="1">
    <location>
        <begin position="28"/>
        <end position="52"/>
    </location>
</feature>
<feature type="compositionally biased region" description="Basic and acidic residues" evidence="1">
    <location>
        <begin position="40"/>
        <end position="51"/>
    </location>
</feature>
<evidence type="ECO:0000256" key="1">
    <source>
        <dbReference type="SAM" id="MobiDB-lite"/>
    </source>
</evidence>
<keyword evidence="4" id="KW-1185">Reference proteome</keyword>
<organism evidence="3 4">
    <name type="scientific">Streptomyces lonarensis</name>
    <dbReference type="NCBI Taxonomy" id="700599"/>
    <lineage>
        <taxon>Bacteria</taxon>
        <taxon>Bacillati</taxon>
        <taxon>Actinomycetota</taxon>
        <taxon>Actinomycetes</taxon>
        <taxon>Kitasatosporales</taxon>
        <taxon>Streptomycetaceae</taxon>
        <taxon>Streptomyces</taxon>
    </lineage>
</organism>
<comment type="caution">
    <text evidence="3">The sequence shown here is derived from an EMBL/GenBank/DDBJ whole genome shotgun (WGS) entry which is preliminary data.</text>
</comment>
<proteinExistence type="predicted"/>
<accession>A0A7X6D079</accession>
<evidence type="ECO:0000256" key="2">
    <source>
        <dbReference type="SAM" id="SignalP"/>
    </source>
</evidence>
<feature type="region of interest" description="Disordered" evidence="1">
    <location>
        <begin position="122"/>
        <end position="146"/>
    </location>
</feature>
<dbReference type="EMBL" id="JAAVJD010000051">
    <property type="protein sequence ID" value="NJQ05793.1"/>
    <property type="molecule type" value="Genomic_DNA"/>
</dbReference>
<evidence type="ECO:0000313" key="4">
    <source>
        <dbReference type="Proteomes" id="UP000578686"/>
    </source>
</evidence>
<dbReference type="Proteomes" id="UP000578686">
    <property type="component" value="Unassembled WGS sequence"/>
</dbReference>